<dbReference type="OrthoDB" id="2451415at2"/>
<dbReference type="EMBL" id="AP012050">
    <property type="protein sequence ID" value="BAM47799.1"/>
    <property type="molecule type" value="Genomic_DNA"/>
</dbReference>
<feature type="transmembrane region" description="Helical" evidence="1">
    <location>
        <begin position="33"/>
        <end position="54"/>
    </location>
</feature>
<evidence type="ECO:0000256" key="1">
    <source>
        <dbReference type="SAM" id="Phobius"/>
    </source>
</evidence>
<name>K0IZ88_AMPXN</name>
<evidence type="ECO:0000313" key="2">
    <source>
        <dbReference type="EMBL" id="BAM47799.1"/>
    </source>
</evidence>
<protein>
    <submittedName>
        <fullName evidence="2">Uncharacterized protein</fullName>
    </submittedName>
</protein>
<keyword evidence="3" id="KW-1185">Reference proteome</keyword>
<keyword evidence="1" id="KW-1133">Transmembrane helix</keyword>
<dbReference type="Proteomes" id="UP000006294">
    <property type="component" value="Chromosome"/>
</dbReference>
<accession>K0IZ88</accession>
<keyword evidence="1" id="KW-0472">Membrane</keyword>
<dbReference type="Pfam" id="PF17370">
    <property type="entry name" value="DUF5392"/>
    <property type="match status" value="1"/>
</dbReference>
<gene>
    <name evidence="2" type="ordered locus">AXY_16670</name>
</gene>
<dbReference type="InterPro" id="IPR020205">
    <property type="entry name" value="Uncharacterised_YwnF_TM"/>
</dbReference>
<reference evidence="2 3" key="1">
    <citation type="submission" date="2011-01" db="EMBL/GenBank/DDBJ databases">
        <title>Whole genome sequence of Amphibacillus xylinus NBRC 15112.</title>
        <authorList>
            <person name="Nakazawa H."/>
            <person name="Katano Y."/>
            <person name="Nakamura S."/>
            <person name="Sasagawa M."/>
            <person name="Fukada J."/>
            <person name="Arai T."/>
            <person name="Sasakura N."/>
            <person name="Mochizuki D."/>
            <person name="Hosoyama A."/>
            <person name="Harada K."/>
            <person name="Horikawa H."/>
            <person name="Kato Y."/>
            <person name="Harada T."/>
            <person name="Sasaki K."/>
            <person name="Sekiguchi M."/>
            <person name="Hodoyama M."/>
            <person name="Nishiko R."/>
            <person name="Narita H."/>
            <person name="Hanamaki A."/>
            <person name="Hata C."/>
            <person name="Konno Y."/>
            <person name="Niimura Y."/>
            <person name="Yamazaki S."/>
            <person name="Fujita N."/>
        </authorList>
    </citation>
    <scope>NUCLEOTIDE SEQUENCE [LARGE SCALE GENOMIC DNA]</scope>
    <source>
        <strain evidence="3">ATCC 51415 / DSM 6626 / JCM 7361 / LMG 17667 / NBRC 15112 / Ep01</strain>
    </source>
</reference>
<proteinExistence type="predicted"/>
<dbReference type="KEGG" id="axl:AXY_16670"/>
<dbReference type="HOGENOM" id="CLU_146510_0_0_9"/>
<evidence type="ECO:0000313" key="3">
    <source>
        <dbReference type="Proteomes" id="UP000006294"/>
    </source>
</evidence>
<organism evidence="2 3">
    <name type="scientific">Amphibacillus xylanus (strain ATCC 51415 / DSM 6626 / JCM 7361 / LMG 17667 / NBRC 15112 / Ep01)</name>
    <dbReference type="NCBI Taxonomy" id="698758"/>
    <lineage>
        <taxon>Bacteria</taxon>
        <taxon>Bacillati</taxon>
        <taxon>Bacillota</taxon>
        <taxon>Bacilli</taxon>
        <taxon>Bacillales</taxon>
        <taxon>Bacillaceae</taxon>
        <taxon>Amphibacillus</taxon>
    </lineage>
</organism>
<dbReference type="AlphaFoldDB" id="K0IZ88"/>
<dbReference type="eggNOG" id="ENOG5032ZHT">
    <property type="taxonomic scope" value="Bacteria"/>
</dbReference>
<feature type="transmembrane region" description="Helical" evidence="1">
    <location>
        <begin position="60"/>
        <end position="80"/>
    </location>
</feature>
<dbReference type="RefSeq" id="WP_015010392.1">
    <property type="nucleotide sequence ID" value="NC_018704.1"/>
</dbReference>
<keyword evidence="1" id="KW-0812">Transmembrane</keyword>
<dbReference type="STRING" id="698758.AXY_16670"/>
<sequence>MNSAQFERLPHFIKKEMDSISEKIRPIMKKVSTYYIFGLPLMLIGIFNIILLFIDNHLVIDNYLIPIFYAFLAALGLAMFNESRQLKKEIHKVGKDYIIERISKSEIMEKSEKDRYIASIKNQVKMDLQPFFRFLTEENRRSSDHYIK</sequence>